<name>A0A1G7RLJ3_9FLAO</name>
<dbReference type="AlphaFoldDB" id="A0A1G7RLJ3"/>
<dbReference type="InterPro" id="IPR016176">
    <property type="entry name" value="Cbl-dep_enz_cat"/>
</dbReference>
<dbReference type="Pfam" id="PF01642">
    <property type="entry name" value="MM_CoA_mutase"/>
    <property type="match status" value="1"/>
</dbReference>
<accession>A0A1G7RLJ3</accession>
<evidence type="ECO:0000313" key="2">
    <source>
        <dbReference type="EMBL" id="SDG11676.1"/>
    </source>
</evidence>
<dbReference type="GO" id="GO:0031419">
    <property type="term" value="F:cobalamin binding"/>
    <property type="evidence" value="ECO:0007669"/>
    <property type="project" value="InterPro"/>
</dbReference>
<dbReference type="GO" id="GO:0016866">
    <property type="term" value="F:intramolecular transferase activity"/>
    <property type="evidence" value="ECO:0007669"/>
    <property type="project" value="InterPro"/>
</dbReference>
<sequence>MSFIENTLEDWEKLVKKQLKTENIYEILSKDNLENITVKPYYQNNSETKILPKFEESTHLVAEYQDGLEEQAFAFLLNENVENLEEKAIFINNQDLAEHILTVDSNRYFSLIDIFSDDKAAEIDEHLAGELLSKTFERQIGVDVSLHQNAGASIIQQLAFALAKSKELTEKFGSEILEKLVFRFAIGSNYFFEIAKIRAFKYLFNQLSKEFEKDLIPYIFTETSFRNKAKNDADNNLIRSTLELASAMIAGADAVFSNDYKFDDSSELSKEISFKQQIVLAYESIINVFEDASSGSYFVEDITRQFAERSWKLFLEIEEKGGYLESLKSGEIQKMIFQQAVKEQSWVEEGKIKLIGANLYPKLEAKKTANELYNVDEIKKVRLAEMFE</sequence>
<dbReference type="Proteomes" id="UP000199203">
    <property type="component" value="Unassembled WGS sequence"/>
</dbReference>
<keyword evidence="3" id="KW-1185">Reference proteome</keyword>
<dbReference type="RefSeq" id="WP_089873956.1">
    <property type="nucleotide sequence ID" value="NZ_FNBH01000003.1"/>
</dbReference>
<proteinExistence type="predicted"/>
<dbReference type="PANTHER" id="PTHR48101">
    <property type="entry name" value="METHYLMALONYL-COA MUTASE, MITOCHONDRIAL-RELATED"/>
    <property type="match status" value="1"/>
</dbReference>
<evidence type="ECO:0000259" key="1">
    <source>
        <dbReference type="Pfam" id="PF01642"/>
    </source>
</evidence>
<dbReference type="STRING" id="454006.SAMN05421825_2708"/>
<protein>
    <submittedName>
        <fullName evidence="2">Methylmalonyl-CoA mutase</fullName>
    </submittedName>
</protein>
<gene>
    <name evidence="2" type="ORF">SAMN05421825_2708</name>
</gene>
<dbReference type="SUPFAM" id="SSF51703">
    <property type="entry name" value="Cobalamin (vitamin B12)-dependent enzymes"/>
    <property type="match status" value="1"/>
</dbReference>
<feature type="domain" description="Methylmalonyl-CoA mutase alpha/beta chain catalytic" evidence="1">
    <location>
        <begin position="140"/>
        <end position="384"/>
    </location>
</feature>
<dbReference type="EMBL" id="FNBH01000003">
    <property type="protein sequence ID" value="SDG11676.1"/>
    <property type="molecule type" value="Genomic_DNA"/>
</dbReference>
<dbReference type="Gene3D" id="3.20.20.240">
    <property type="entry name" value="Methylmalonyl-CoA mutase"/>
    <property type="match status" value="1"/>
</dbReference>
<organism evidence="2 3">
    <name type="scientific">Epilithonimonas hungarica</name>
    <dbReference type="NCBI Taxonomy" id="454006"/>
    <lineage>
        <taxon>Bacteria</taxon>
        <taxon>Pseudomonadati</taxon>
        <taxon>Bacteroidota</taxon>
        <taxon>Flavobacteriia</taxon>
        <taxon>Flavobacteriales</taxon>
        <taxon>Weeksellaceae</taxon>
        <taxon>Chryseobacterium group</taxon>
        <taxon>Epilithonimonas</taxon>
    </lineage>
</organism>
<dbReference type="PANTHER" id="PTHR48101:SF1">
    <property type="entry name" value="METHYLMALONYL-COA MUTASE, LARGE SUBUNIT"/>
    <property type="match status" value="1"/>
</dbReference>
<evidence type="ECO:0000313" key="3">
    <source>
        <dbReference type="Proteomes" id="UP000199203"/>
    </source>
</evidence>
<reference evidence="3" key="1">
    <citation type="submission" date="2016-10" db="EMBL/GenBank/DDBJ databases">
        <authorList>
            <person name="Varghese N."/>
            <person name="Submissions S."/>
        </authorList>
    </citation>
    <scope>NUCLEOTIDE SEQUENCE [LARGE SCALE GENOMIC DNA]</scope>
    <source>
        <strain evidence="3">DSM 19684</strain>
    </source>
</reference>
<dbReference type="OrthoDB" id="9762378at2"/>
<dbReference type="InterPro" id="IPR006099">
    <property type="entry name" value="MeMalonylCoA_mutase_a/b_cat"/>
</dbReference>